<dbReference type="GO" id="GO:0160148">
    <property type="term" value="F:tRNA pseudouridine(55) synthase activity"/>
    <property type="evidence" value="ECO:0007669"/>
    <property type="project" value="UniProtKB-EC"/>
</dbReference>
<proteinExistence type="inferred from homology"/>
<comment type="similarity">
    <text evidence="2 5">Belongs to the pseudouridine synthase TruB family. Type 1 subfamily.</text>
</comment>
<dbReference type="Pfam" id="PF16198">
    <property type="entry name" value="TruB_C_2"/>
    <property type="match status" value="1"/>
</dbReference>
<dbReference type="SUPFAM" id="SSF55120">
    <property type="entry name" value="Pseudouridine synthase"/>
    <property type="match status" value="1"/>
</dbReference>
<dbReference type="GO" id="GO:0003723">
    <property type="term" value="F:RNA binding"/>
    <property type="evidence" value="ECO:0007669"/>
    <property type="project" value="InterPro"/>
</dbReference>
<comment type="catalytic activity">
    <reaction evidence="1 5">
        <text>uridine(55) in tRNA = pseudouridine(55) in tRNA</text>
        <dbReference type="Rhea" id="RHEA:42532"/>
        <dbReference type="Rhea" id="RHEA-COMP:10101"/>
        <dbReference type="Rhea" id="RHEA-COMP:10102"/>
        <dbReference type="ChEBI" id="CHEBI:65314"/>
        <dbReference type="ChEBI" id="CHEBI:65315"/>
        <dbReference type="EC" id="5.4.99.25"/>
    </reaction>
</comment>
<comment type="caution">
    <text evidence="8">The sequence shown here is derived from an EMBL/GenBank/DDBJ whole genome shotgun (WGS) entry which is preliminary data.</text>
</comment>
<comment type="function">
    <text evidence="5">Responsible for synthesis of pseudouridine from uracil-55 in the psi GC loop of transfer RNAs.</text>
</comment>
<feature type="active site" description="Nucleophile" evidence="5">
    <location>
        <position position="45"/>
    </location>
</feature>
<dbReference type="InterPro" id="IPR020103">
    <property type="entry name" value="PsdUridine_synth_cat_dom_sf"/>
</dbReference>
<feature type="domain" description="tRNA pseudouridylate synthase B C-terminal" evidence="7">
    <location>
        <begin position="188"/>
        <end position="229"/>
    </location>
</feature>
<keyword evidence="4 5" id="KW-0413">Isomerase</keyword>
<evidence type="ECO:0000259" key="7">
    <source>
        <dbReference type="Pfam" id="PF16198"/>
    </source>
</evidence>
<dbReference type="InterPro" id="IPR014780">
    <property type="entry name" value="tRNA_psdUridine_synth_TruB"/>
</dbReference>
<evidence type="ECO:0000256" key="5">
    <source>
        <dbReference type="HAMAP-Rule" id="MF_01080"/>
    </source>
</evidence>
<dbReference type="NCBIfam" id="TIGR00431">
    <property type="entry name" value="TruB"/>
    <property type="match status" value="1"/>
</dbReference>
<evidence type="ECO:0000259" key="6">
    <source>
        <dbReference type="Pfam" id="PF01509"/>
    </source>
</evidence>
<evidence type="ECO:0000256" key="1">
    <source>
        <dbReference type="ARBA" id="ARBA00000385"/>
    </source>
</evidence>
<dbReference type="PANTHER" id="PTHR13767:SF2">
    <property type="entry name" value="PSEUDOURIDYLATE SYNTHASE TRUB1"/>
    <property type="match status" value="1"/>
</dbReference>
<dbReference type="EMBL" id="JABZGU010000022">
    <property type="protein sequence ID" value="MBF4802559.1"/>
    <property type="molecule type" value="Genomic_DNA"/>
</dbReference>
<dbReference type="GO" id="GO:1990481">
    <property type="term" value="P:mRNA pseudouridine synthesis"/>
    <property type="evidence" value="ECO:0007669"/>
    <property type="project" value="TreeGrafter"/>
</dbReference>
<sequence length="313" mass="33429">MKRGASGINALIAVDKPLGLTSHDVVSRVRRAFGEKRVGHAGTLDPNASGVLVVGIGLATKLLGLLTLDRKGYVADISFGARTSTDDADGEVVATAPVPAELREEKFARAACAKLVGSIDQLPPAVSAISVDGKRAYQLVREGKMPELTSRRVSIYDATLLAVHVPSVEDDSLVWTVAFDVSKGTYIRSIARDLGQSLGTEAHISGLRRTFSGPITLGSCALLEELEQSPAQVLEAKRLNPTEVLGYPVHRLTAAEYKCVEVGKRFGIPEDLSEIAHNSLVSLVWNEALVGIWSRQGSCLVCQTNFSQGILCK</sequence>
<evidence type="ECO:0000256" key="3">
    <source>
        <dbReference type="ARBA" id="ARBA00022694"/>
    </source>
</evidence>
<dbReference type="InterPro" id="IPR002501">
    <property type="entry name" value="PsdUridine_synth_N"/>
</dbReference>
<accession>A0A9D5X2X2</accession>
<dbReference type="EC" id="5.4.99.25" evidence="5"/>
<dbReference type="HAMAP" id="MF_01080">
    <property type="entry name" value="TruB_bact"/>
    <property type="match status" value="1"/>
</dbReference>
<evidence type="ECO:0000313" key="8">
    <source>
        <dbReference type="EMBL" id="MBF4802559.1"/>
    </source>
</evidence>
<keyword evidence="3 5" id="KW-0819">tRNA processing</keyword>
<dbReference type="Proteomes" id="UP000787322">
    <property type="component" value="Unassembled WGS sequence"/>
</dbReference>
<dbReference type="PANTHER" id="PTHR13767">
    <property type="entry name" value="TRNA-PSEUDOURIDINE SYNTHASE"/>
    <property type="match status" value="1"/>
</dbReference>
<protein>
    <recommendedName>
        <fullName evidence="5">tRNA pseudouridine synthase B</fullName>
        <ecNumber evidence="5">5.4.99.25</ecNumber>
    </recommendedName>
    <alternativeName>
        <fullName evidence="5">tRNA pseudouridine(55) synthase</fullName>
        <shortName evidence="5">Psi55 synthase</shortName>
    </alternativeName>
    <alternativeName>
        <fullName evidence="5">tRNA pseudouridylate synthase</fullName>
    </alternativeName>
    <alternativeName>
        <fullName evidence="5">tRNA-uridine isomerase</fullName>
    </alternativeName>
</protein>
<reference evidence="8" key="1">
    <citation type="submission" date="2020-04" db="EMBL/GenBank/DDBJ databases">
        <title>Deep metagenomics examines the oral microbiome during advanced dental caries in children, revealing novel taxa and co-occurrences with host molecules.</title>
        <authorList>
            <person name="Baker J.L."/>
            <person name="Morton J.T."/>
            <person name="Dinis M."/>
            <person name="Alvarez R."/>
            <person name="Tran N.C."/>
            <person name="Knight R."/>
            <person name="Edlund A."/>
        </authorList>
    </citation>
    <scope>NUCLEOTIDE SEQUENCE</scope>
    <source>
        <strain evidence="8">JCVI_3_bin.11</strain>
    </source>
</reference>
<dbReference type="AlphaFoldDB" id="A0A9D5X2X2"/>
<name>A0A9D5X2X2_9ACTN</name>
<gene>
    <name evidence="5 8" type="primary">truB</name>
    <name evidence="8" type="ORF">HXK24_01865</name>
</gene>
<feature type="domain" description="Pseudouridine synthase II N-terminal" evidence="6">
    <location>
        <begin position="30"/>
        <end position="187"/>
    </location>
</feature>
<dbReference type="Gene3D" id="3.30.2350.10">
    <property type="entry name" value="Pseudouridine synthase"/>
    <property type="match status" value="1"/>
</dbReference>
<dbReference type="GO" id="GO:0031119">
    <property type="term" value="P:tRNA pseudouridine synthesis"/>
    <property type="evidence" value="ECO:0007669"/>
    <property type="project" value="UniProtKB-UniRule"/>
</dbReference>
<evidence type="ECO:0000256" key="4">
    <source>
        <dbReference type="ARBA" id="ARBA00023235"/>
    </source>
</evidence>
<dbReference type="Pfam" id="PF01509">
    <property type="entry name" value="TruB_N"/>
    <property type="match status" value="1"/>
</dbReference>
<evidence type="ECO:0000313" key="9">
    <source>
        <dbReference type="Proteomes" id="UP000787322"/>
    </source>
</evidence>
<dbReference type="CDD" id="cd02573">
    <property type="entry name" value="PseudoU_synth_EcTruB"/>
    <property type="match status" value="1"/>
</dbReference>
<evidence type="ECO:0000256" key="2">
    <source>
        <dbReference type="ARBA" id="ARBA00005642"/>
    </source>
</evidence>
<organism evidence="8 9">
    <name type="scientific">Lancefieldella parvula</name>
    <dbReference type="NCBI Taxonomy" id="1382"/>
    <lineage>
        <taxon>Bacteria</taxon>
        <taxon>Bacillati</taxon>
        <taxon>Actinomycetota</taxon>
        <taxon>Coriobacteriia</taxon>
        <taxon>Coriobacteriales</taxon>
        <taxon>Atopobiaceae</taxon>
        <taxon>Lancefieldella</taxon>
    </lineage>
</organism>
<dbReference type="InterPro" id="IPR032819">
    <property type="entry name" value="TruB_C"/>
</dbReference>